<dbReference type="PRINTS" id="PR00315">
    <property type="entry name" value="ELONGATNFCT"/>
</dbReference>
<keyword evidence="1" id="KW-0547">Nucleotide-binding</keyword>
<dbReference type="Gene3D" id="3.30.70.870">
    <property type="entry name" value="Elongation Factor G (Translational Gtpase), domain 3"/>
    <property type="match status" value="1"/>
</dbReference>
<dbReference type="InterPro" id="IPR000795">
    <property type="entry name" value="T_Tr_GTP-bd_dom"/>
</dbReference>
<evidence type="ECO:0000259" key="5">
    <source>
        <dbReference type="PROSITE" id="PS51722"/>
    </source>
</evidence>
<proteinExistence type="predicted"/>
<dbReference type="SUPFAM" id="SSF50447">
    <property type="entry name" value="Translation proteins"/>
    <property type="match status" value="1"/>
</dbReference>
<dbReference type="PANTHER" id="PTHR43261">
    <property type="entry name" value="TRANSLATION ELONGATION FACTOR G-RELATED"/>
    <property type="match status" value="1"/>
</dbReference>
<dbReference type="Pfam" id="PF00009">
    <property type="entry name" value="GTP_EFTU"/>
    <property type="match status" value="1"/>
</dbReference>
<evidence type="ECO:0000313" key="6">
    <source>
        <dbReference type="EMBL" id="GAA2122663.1"/>
    </source>
</evidence>
<dbReference type="PROSITE" id="PS51722">
    <property type="entry name" value="G_TR_2"/>
    <property type="match status" value="1"/>
</dbReference>
<keyword evidence="2" id="KW-0648">Protein biosynthesis</keyword>
<feature type="region of interest" description="Disordered" evidence="4">
    <location>
        <begin position="581"/>
        <end position="629"/>
    </location>
</feature>
<dbReference type="Gene3D" id="3.30.230.10">
    <property type="match status" value="1"/>
</dbReference>
<dbReference type="SUPFAM" id="SSF54211">
    <property type="entry name" value="Ribosomal protein S5 domain 2-like"/>
    <property type="match status" value="1"/>
</dbReference>
<dbReference type="SUPFAM" id="SSF52540">
    <property type="entry name" value="P-loop containing nucleoside triphosphate hydrolases"/>
    <property type="match status" value="1"/>
</dbReference>
<gene>
    <name evidence="6" type="primary">otr(A)</name>
    <name evidence="6" type="ORF">GCM10009727_08860</name>
</gene>
<evidence type="ECO:0000256" key="4">
    <source>
        <dbReference type="SAM" id="MobiDB-lite"/>
    </source>
</evidence>
<dbReference type="InterPro" id="IPR035647">
    <property type="entry name" value="EFG_III/V"/>
</dbReference>
<sequence length="629" mass="65716">MPTLNLGILAHVDAGKTSLTERLLFDSGAIARLGSVDAGDTQTDRGELERGRGITIRSAVAPFRLGALNVNLIDTPGHADFAAEVERALGVLDGAVLVLSAVEGVQARTRVLMRALRALALPTLVFVNKIDRTGADPDAVLAAIGRRLGARAVPLNRVRGGRAVPCGPSVEILADGDDDLLADFVEGRDTPPETMRASLRAQTAAGTVQPLYFGSATTGEGVRDLLDGIGSLLPPAGPGSDDGETRGSVFAVERTASGERVAYLRLFSGEVRLRQHVVFTGGRGGQITGLDVAGTPGASLTAGNIARVRGLAGVRVGDRIGPPVRDVPPFPPPSLETIVRARRPADGGRLRAALLDLADEDPLIRARPAPSGATSVLLYGEVQKEIIGARLLAEAGIEAVFEESRTVCFERPAGVGEAAEEMNWRRRVPDFWATVGLRVEPAPNGAGNAFRRETEPGALPHAFDRAIEETVHRTLEQGLHGWPVTDCAVVLTRSGYAGPVSTAADFRGLTPLVLMTALARAGTRVHEPCHAFEAEIPGDALSRVLVALAALGAGAAEPAPGPGGWTVKGEIPAGRVREAETSLPALTGGEGTWWSAPSGERPVTGRPPSRPRTGGDPLDRAAYLRGLGR</sequence>
<dbReference type="RefSeq" id="WP_344261685.1">
    <property type="nucleotide sequence ID" value="NZ_BAAAMR010000004.1"/>
</dbReference>
<dbReference type="NCBIfam" id="TIGR00231">
    <property type="entry name" value="small_GTP"/>
    <property type="match status" value="1"/>
</dbReference>
<dbReference type="Gene3D" id="2.40.30.10">
    <property type="entry name" value="Translation factors"/>
    <property type="match status" value="1"/>
</dbReference>
<dbReference type="InterPro" id="IPR014721">
    <property type="entry name" value="Ribsml_uS5_D2-typ_fold_subgr"/>
</dbReference>
<organism evidence="6 7">
    <name type="scientific">Actinomadura napierensis</name>
    <dbReference type="NCBI Taxonomy" id="267854"/>
    <lineage>
        <taxon>Bacteria</taxon>
        <taxon>Bacillati</taxon>
        <taxon>Actinomycetota</taxon>
        <taxon>Actinomycetes</taxon>
        <taxon>Streptosporangiales</taxon>
        <taxon>Thermomonosporaceae</taxon>
        <taxon>Actinomadura</taxon>
    </lineage>
</organism>
<evidence type="ECO:0000256" key="3">
    <source>
        <dbReference type="ARBA" id="ARBA00023134"/>
    </source>
</evidence>
<evidence type="ECO:0000256" key="2">
    <source>
        <dbReference type="ARBA" id="ARBA00022917"/>
    </source>
</evidence>
<dbReference type="Pfam" id="PF03764">
    <property type="entry name" value="EFG_IV"/>
    <property type="match status" value="1"/>
</dbReference>
<dbReference type="SUPFAM" id="SSF54980">
    <property type="entry name" value="EF-G C-terminal domain-like"/>
    <property type="match status" value="1"/>
</dbReference>
<feature type="domain" description="Tr-type G" evidence="5">
    <location>
        <begin position="1"/>
        <end position="239"/>
    </location>
</feature>
<accession>A0ABN2Y7M5</accession>
<dbReference type="SMART" id="SM00889">
    <property type="entry name" value="EFG_IV"/>
    <property type="match status" value="1"/>
</dbReference>
<name>A0ABN2Y7M5_9ACTN</name>
<dbReference type="InterPro" id="IPR020568">
    <property type="entry name" value="Ribosomal_Su5_D2-typ_SF"/>
</dbReference>
<evidence type="ECO:0000256" key="1">
    <source>
        <dbReference type="ARBA" id="ARBA00022741"/>
    </source>
</evidence>
<keyword evidence="7" id="KW-1185">Reference proteome</keyword>
<dbReference type="Proteomes" id="UP001501020">
    <property type="component" value="Unassembled WGS sequence"/>
</dbReference>
<dbReference type="InterPro" id="IPR005517">
    <property type="entry name" value="Transl_elong_EFG/EF2_IV"/>
</dbReference>
<dbReference type="PANTHER" id="PTHR43261:SF1">
    <property type="entry name" value="RIBOSOME-RELEASING FACTOR 2, MITOCHONDRIAL"/>
    <property type="match status" value="1"/>
</dbReference>
<protein>
    <submittedName>
        <fullName evidence="6">Tetracycline resistance ribosomal protection protein Otr(A)</fullName>
    </submittedName>
</protein>
<keyword evidence="3" id="KW-0342">GTP-binding</keyword>
<dbReference type="PRINTS" id="PR01037">
    <property type="entry name" value="TCRTETOQM"/>
</dbReference>
<dbReference type="PROSITE" id="PS00301">
    <property type="entry name" value="G_TR_1"/>
    <property type="match status" value="1"/>
</dbReference>
<dbReference type="Gene3D" id="3.40.50.300">
    <property type="entry name" value="P-loop containing nucleotide triphosphate hydrolases"/>
    <property type="match status" value="1"/>
</dbReference>
<dbReference type="InterPro" id="IPR005225">
    <property type="entry name" value="Small_GTP-bd"/>
</dbReference>
<dbReference type="InterPro" id="IPR027417">
    <property type="entry name" value="P-loop_NTPase"/>
</dbReference>
<comment type="caution">
    <text evidence="6">The sequence shown here is derived from an EMBL/GenBank/DDBJ whole genome shotgun (WGS) entry which is preliminary data.</text>
</comment>
<dbReference type="EMBL" id="BAAAMR010000004">
    <property type="protein sequence ID" value="GAA2122663.1"/>
    <property type="molecule type" value="Genomic_DNA"/>
</dbReference>
<dbReference type="InterPro" id="IPR031157">
    <property type="entry name" value="G_TR_CS"/>
</dbReference>
<reference evidence="6 7" key="1">
    <citation type="journal article" date="2019" name="Int. J. Syst. Evol. Microbiol.">
        <title>The Global Catalogue of Microorganisms (GCM) 10K type strain sequencing project: providing services to taxonomists for standard genome sequencing and annotation.</title>
        <authorList>
            <consortium name="The Broad Institute Genomics Platform"/>
            <consortium name="The Broad Institute Genome Sequencing Center for Infectious Disease"/>
            <person name="Wu L."/>
            <person name="Ma J."/>
        </authorList>
    </citation>
    <scope>NUCLEOTIDE SEQUENCE [LARGE SCALE GENOMIC DNA]</scope>
    <source>
        <strain evidence="6 7">JCM 13850</strain>
    </source>
</reference>
<evidence type="ECO:0000313" key="7">
    <source>
        <dbReference type="Proteomes" id="UP001501020"/>
    </source>
</evidence>
<dbReference type="InterPro" id="IPR009000">
    <property type="entry name" value="Transl_B-barrel_sf"/>
</dbReference>